<dbReference type="EMBL" id="WNKX01000040">
    <property type="protein sequence ID" value="MTW14314.1"/>
    <property type="molecule type" value="Genomic_DNA"/>
</dbReference>
<reference evidence="2 3" key="1">
    <citation type="submission" date="2019-11" db="EMBL/GenBank/DDBJ databases">
        <title>Type strains purchased from KCTC, JCM and DSMZ.</title>
        <authorList>
            <person name="Lu H."/>
        </authorList>
    </citation>
    <scope>NUCLEOTIDE SEQUENCE [LARGE SCALE GENOMIC DNA]</scope>
    <source>
        <strain evidence="2 3">JCM 31587</strain>
    </source>
</reference>
<comment type="caution">
    <text evidence="2">The sequence shown here is derived from an EMBL/GenBank/DDBJ whole genome shotgun (WGS) entry which is preliminary data.</text>
</comment>
<accession>A0A6L6QQH7</accession>
<protein>
    <submittedName>
        <fullName evidence="2">Uncharacterized protein</fullName>
    </submittedName>
</protein>
<dbReference type="OrthoDB" id="9988187at2"/>
<keyword evidence="1" id="KW-1133">Transmembrane helix</keyword>
<keyword evidence="1" id="KW-0812">Transmembrane</keyword>
<gene>
    <name evidence="2" type="ORF">GM658_27230</name>
</gene>
<keyword evidence="3" id="KW-1185">Reference proteome</keyword>
<organism evidence="2 3">
    <name type="scientific">Massilia eburnea</name>
    <dbReference type="NCBI Taxonomy" id="1776165"/>
    <lineage>
        <taxon>Bacteria</taxon>
        <taxon>Pseudomonadati</taxon>
        <taxon>Pseudomonadota</taxon>
        <taxon>Betaproteobacteria</taxon>
        <taxon>Burkholderiales</taxon>
        <taxon>Oxalobacteraceae</taxon>
        <taxon>Telluria group</taxon>
        <taxon>Massilia</taxon>
    </lineage>
</organism>
<dbReference type="Proteomes" id="UP000472320">
    <property type="component" value="Unassembled WGS sequence"/>
</dbReference>
<feature type="transmembrane region" description="Helical" evidence="1">
    <location>
        <begin position="40"/>
        <end position="59"/>
    </location>
</feature>
<feature type="transmembrane region" description="Helical" evidence="1">
    <location>
        <begin position="125"/>
        <end position="145"/>
    </location>
</feature>
<feature type="transmembrane region" description="Helical" evidence="1">
    <location>
        <begin position="65"/>
        <end position="88"/>
    </location>
</feature>
<name>A0A6L6QQH7_9BURK</name>
<proteinExistence type="predicted"/>
<evidence type="ECO:0000256" key="1">
    <source>
        <dbReference type="SAM" id="Phobius"/>
    </source>
</evidence>
<dbReference type="AlphaFoldDB" id="A0A6L6QQH7"/>
<sequence>MCDFSFRTTCYPQRLGRYRPKTDHQKRTKSELFKMRREPASVLAALASTVPGWCVSIFGDSQTQYITLILFVALPFYCMFVVTVLAIVPTIVRWLGFSSMRAYIVSGCFAALLLGMALVEGGVDWAGGAAAAVSLLSAFLLVPFFEKLGQTSASQ</sequence>
<evidence type="ECO:0000313" key="2">
    <source>
        <dbReference type="EMBL" id="MTW14314.1"/>
    </source>
</evidence>
<evidence type="ECO:0000313" key="3">
    <source>
        <dbReference type="Proteomes" id="UP000472320"/>
    </source>
</evidence>
<keyword evidence="1" id="KW-0472">Membrane</keyword>
<feature type="transmembrane region" description="Helical" evidence="1">
    <location>
        <begin position="100"/>
        <end position="119"/>
    </location>
</feature>